<evidence type="ECO:0000256" key="2">
    <source>
        <dbReference type="ARBA" id="ARBA00022723"/>
    </source>
</evidence>
<name>A0A9Q0H8W8_9MAGN</name>
<evidence type="ECO:0000259" key="8">
    <source>
        <dbReference type="SMART" id="SM00355"/>
    </source>
</evidence>
<dbReference type="PANTHER" id="PTHR46144">
    <property type="entry name" value="ZINC FINGER PROTEIN 385B-LIKE"/>
    <property type="match status" value="1"/>
</dbReference>
<feature type="domain" description="U1-type" evidence="9">
    <location>
        <begin position="336"/>
        <end position="370"/>
    </location>
</feature>
<organism evidence="10 11">
    <name type="scientific">Protea cynaroides</name>
    <dbReference type="NCBI Taxonomy" id="273540"/>
    <lineage>
        <taxon>Eukaryota</taxon>
        <taxon>Viridiplantae</taxon>
        <taxon>Streptophyta</taxon>
        <taxon>Embryophyta</taxon>
        <taxon>Tracheophyta</taxon>
        <taxon>Spermatophyta</taxon>
        <taxon>Magnoliopsida</taxon>
        <taxon>Proteales</taxon>
        <taxon>Proteaceae</taxon>
        <taxon>Protea</taxon>
    </lineage>
</organism>
<keyword evidence="11" id="KW-1185">Reference proteome</keyword>
<dbReference type="SUPFAM" id="SSF57667">
    <property type="entry name" value="beta-beta-alpha zinc fingers"/>
    <property type="match status" value="4"/>
</dbReference>
<feature type="domain" description="U1-type" evidence="9">
    <location>
        <begin position="435"/>
        <end position="469"/>
    </location>
</feature>
<accession>A0A9Q0H8W8</accession>
<dbReference type="InterPro" id="IPR013087">
    <property type="entry name" value="Znf_C2H2_type"/>
</dbReference>
<evidence type="ECO:0000256" key="5">
    <source>
        <dbReference type="ARBA" id="ARBA00022833"/>
    </source>
</evidence>
<dbReference type="Proteomes" id="UP001141806">
    <property type="component" value="Unassembled WGS sequence"/>
</dbReference>
<dbReference type="EMBL" id="JAMYWD010000009">
    <property type="protein sequence ID" value="KAJ4961723.1"/>
    <property type="molecule type" value="Genomic_DNA"/>
</dbReference>
<dbReference type="PANTHER" id="PTHR46144:SF6">
    <property type="entry name" value="C2H2-TYPE DOMAIN-CONTAINING PROTEIN"/>
    <property type="match status" value="1"/>
</dbReference>
<keyword evidence="3" id="KW-0677">Repeat</keyword>
<dbReference type="Pfam" id="PF12874">
    <property type="entry name" value="zf-met"/>
    <property type="match status" value="4"/>
</dbReference>
<dbReference type="InterPro" id="IPR003604">
    <property type="entry name" value="Matrin/U1-like-C_Znf_C2H2"/>
</dbReference>
<evidence type="ECO:0000256" key="3">
    <source>
        <dbReference type="ARBA" id="ARBA00022737"/>
    </source>
</evidence>
<evidence type="ECO:0000313" key="11">
    <source>
        <dbReference type="Proteomes" id="UP001141806"/>
    </source>
</evidence>
<dbReference type="AlphaFoldDB" id="A0A9Q0H8W8"/>
<feature type="domain" description="U1-type" evidence="9">
    <location>
        <begin position="266"/>
        <end position="300"/>
    </location>
</feature>
<sequence>MDYSKRAEMQHHQPSNPSPSSANHYAQLYSAHQSSSYAIDYPYYSYQTHNPNLVDPQAQYGDGPETGLRPPGIDPYAAINSHPLPPTHVGSDAQPAVNYGYHVPQIGELSAAAYYQDPVSYAAAIKSLNKESEVPTSLTPTVWNNWNPPLANDATKIILAKTNVMQTVRCEICKIECNNKDVYAQHILGKKHKRNLKEQEESRIDSNALTTTTLWSNPGTTEIGNLSGGVGNAVGGKMIMGNRASAFGEGLESKRRKLVEGVAAFDSTMVCTICNIECNSQVVFNSHLAGKRHAIQASLRSNGMQPLVAANPNSLGWSKPIVNGTWRKHAKKTKIVQSVWCGICKIDCNSKDVLDKHKLGKKHKKNLEKLEESKKEASAPAAKNTMIGPKQNPAADKGKAVSLQEGKMKGAPSLGPGEDLETKRRKVMEGGAAADAVRVCTVCNVVCNSQTVFTYHLAGQKHITNMVKKQTATAATAATANPPGPGVVPAT</sequence>
<dbReference type="GO" id="GO:0008270">
    <property type="term" value="F:zinc ion binding"/>
    <property type="evidence" value="ECO:0007669"/>
    <property type="project" value="UniProtKB-KW"/>
</dbReference>
<proteinExistence type="predicted"/>
<keyword evidence="2" id="KW-0479">Metal-binding</keyword>
<keyword evidence="4" id="KW-0863">Zinc-finger</keyword>
<gene>
    <name evidence="10" type="ORF">NE237_021633</name>
</gene>
<dbReference type="SMART" id="SM00355">
    <property type="entry name" value="ZnF_C2H2"/>
    <property type="match status" value="4"/>
</dbReference>
<reference evidence="10" key="1">
    <citation type="journal article" date="2023" name="Plant J.">
        <title>The genome of the king protea, Protea cynaroides.</title>
        <authorList>
            <person name="Chang J."/>
            <person name="Duong T.A."/>
            <person name="Schoeman C."/>
            <person name="Ma X."/>
            <person name="Roodt D."/>
            <person name="Barker N."/>
            <person name="Li Z."/>
            <person name="Van de Peer Y."/>
            <person name="Mizrachi E."/>
        </authorList>
    </citation>
    <scope>NUCLEOTIDE SEQUENCE</scope>
    <source>
        <tissue evidence="10">Young leaves</tissue>
    </source>
</reference>
<feature type="domain" description="C2H2-type" evidence="8">
    <location>
        <begin position="339"/>
        <end position="363"/>
    </location>
</feature>
<evidence type="ECO:0000256" key="7">
    <source>
        <dbReference type="SAM" id="MobiDB-lite"/>
    </source>
</evidence>
<dbReference type="Gene3D" id="3.30.160.60">
    <property type="entry name" value="Classic Zinc Finger"/>
    <property type="match status" value="4"/>
</dbReference>
<comment type="subcellular location">
    <subcellularLocation>
        <location evidence="1">Nucleus</location>
    </subcellularLocation>
</comment>
<feature type="compositionally biased region" description="Basic and acidic residues" evidence="7">
    <location>
        <begin position="367"/>
        <end position="377"/>
    </location>
</feature>
<dbReference type="GO" id="GO:0005634">
    <property type="term" value="C:nucleus"/>
    <property type="evidence" value="ECO:0007669"/>
    <property type="project" value="UniProtKB-SubCell"/>
</dbReference>
<dbReference type="OrthoDB" id="434647at2759"/>
<dbReference type="InterPro" id="IPR036236">
    <property type="entry name" value="Znf_C2H2_sf"/>
</dbReference>
<evidence type="ECO:0000313" key="10">
    <source>
        <dbReference type="EMBL" id="KAJ4961723.1"/>
    </source>
</evidence>
<keyword evidence="6" id="KW-0539">Nucleus</keyword>
<evidence type="ECO:0000256" key="1">
    <source>
        <dbReference type="ARBA" id="ARBA00004123"/>
    </source>
</evidence>
<feature type="domain" description="C2H2-type" evidence="8">
    <location>
        <begin position="438"/>
        <end position="462"/>
    </location>
</feature>
<dbReference type="GO" id="GO:0003676">
    <property type="term" value="F:nucleic acid binding"/>
    <property type="evidence" value="ECO:0007669"/>
    <property type="project" value="InterPro"/>
</dbReference>
<comment type="caution">
    <text evidence="10">The sequence shown here is derived from an EMBL/GenBank/DDBJ whole genome shotgun (WGS) entry which is preliminary data.</text>
</comment>
<dbReference type="InterPro" id="IPR051868">
    <property type="entry name" value="ZN346_ZMAT4"/>
</dbReference>
<feature type="domain" description="C2H2-type" evidence="8">
    <location>
        <begin position="269"/>
        <end position="293"/>
    </location>
</feature>
<keyword evidence="5" id="KW-0862">Zinc</keyword>
<feature type="region of interest" description="Disordered" evidence="7">
    <location>
        <begin position="1"/>
        <end position="23"/>
    </location>
</feature>
<dbReference type="SMART" id="SM00451">
    <property type="entry name" value="ZnF_U1"/>
    <property type="match status" value="4"/>
</dbReference>
<feature type="region of interest" description="Disordered" evidence="7">
    <location>
        <begin position="365"/>
        <end position="420"/>
    </location>
</feature>
<evidence type="ECO:0000256" key="6">
    <source>
        <dbReference type="ARBA" id="ARBA00023242"/>
    </source>
</evidence>
<feature type="compositionally biased region" description="Basic and acidic residues" evidence="7">
    <location>
        <begin position="1"/>
        <end position="11"/>
    </location>
</feature>
<feature type="domain" description="U1-type" evidence="9">
    <location>
        <begin position="165"/>
        <end position="199"/>
    </location>
</feature>
<evidence type="ECO:0000256" key="4">
    <source>
        <dbReference type="ARBA" id="ARBA00022771"/>
    </source>
</evidence>
<evidence type="ECO:0000259" key="9">
    <source>
        <dbReference type="SMART" id="SM00451"/>
    </source>
</evidence>
<feature type="domain" description="C2H2-type" evidence="8">
    <location>
        <begin position="168"/>
        <end position="192"/>
    </location>
</feature>
<protein>
    <submittedName>
        <fullName evidence="10">Uncharacterized protein</fullName>
    </submittedName>
</protein>